<dbReference type="EMBL" id="AUXT01000047">
    <property type="protein sequence ID" value="KZN55644.1"/>
    <property type="molecule type" value="Genomic_DNA"/>
</dbReference>
<dbReference type="Proteomes" id="UP000076587">
    <property type="component" value="Unassembled WGS sequence"/>
</dbReference>
<organism evidence="2 3">
    <name type="scientific">Pseudoalteromonas luteoviolacea NCIMB 1942</name>
    <dbReference type="NCBI Taxonomy" id="1365253"/>
    <lineage>
        <taxon>Bacteria</taxon>
        <taxon>Pseudomonadati</taxon>
        <taxon>Pseudomonadota</taxon>
        <taxon>Gammaproteobacteria</taxon>
        <taxon>Alteromonadales</taxon>
        <taxon>Pseudoalteromonadaceae</taxon>
        <taxon>Pseudoalteromonas</taxon>
    </lineage>
</organism>
<sequence>MKIHTYLSTTLLIAFSISLSGCGGGSDDKVNTDVDRIPVTKPDPKPTPPNPDKKEAIHSVKKSKLGGSRLQKSTSGAHDLAATVTVINNKASSENFSLSNAEAN</sequence>
<dbReference type="PROSITE" id="PS51257">
    <property type="entry name" value="PROKAR_LIPOPROTEIN"/>
    <property type="match status" value="1"/>
</dbReference>
<dbReference type="RefSeq" id="WP_063375850.1">
    <property type="nucleotide sequence ID" value="NZ_AUXT01000047.1"/>
</dbReference>
<dbReference type="PATRIC" id="fig|1365253.3.peg.884"/>
<evidence type="ECO:0000313" key="3">
    <source>
        <dbReference type="Proteomes" id="UP000076587"/>
    </source>
</evidence>
<reference evidence="2 3" key="1">
    <citation type="submission" date="2013-07" db="EMBL/GenBank/DDBJ databases">
        <title>Comparative Genomic and Metabolomic Analysis of Twelve Strains of Pseudoalteromonas luteoviolacea.</title>
        <authorList>
            <person name="Vynne N.G."/>
            <person name="Mansson M."/>
            <person name="Gram L."/>
        </authorList>
    </citation>
    <scope>NUCLEOTIDE SEQUENCE [LARGE SCALE GENOMIC DNA]</scope>
    <source>
        <strain evidence="2 3">NCIMB 1942</strain>
    </source>
</reference>
<proteinExistence type="predicted"/>
<feature type="region of interest" description="Disordered" evidence="1">
    <location>
        <begin position="21"/>
        <end position="79"/>
    </location>
</feature>
<dbReference type="AlphaFoldDB" id="A0A167GKM4"/>
<gene>
    <name evidence="2" type="ORF">N482_24200</name>
</gene>
<evidence type="ECO:0000313" key="2">
    <source>
        <dbReference type="EMBL" id="KZN55644.1"/>
    </source>
</evidence>
<evidence type="ECO:0000256" key="1">
    <source>
        <dbReference type="SAM" id="MobiDB-lite"/>
    </source>
</evidence>
<protein>
    <submittedName>
        <fullName evidence="2">Uncharacterized protein</fullName>
    </submittedName>
</protein>
<feature type="compositionally biased region" description="Basic and acidic residues" evidence="1">
    <location>
        <begin position="26"/>
        <end position="44"/>
    </location>
</feature>
<accession>A0A167GKM4</accession>
<name>A0A167GKM4_9GAMM</name>
<dbReference type="OrthoDB" id="6315763at2"/>
<comment type="caution">
    <text evidence="2">The sequence shown here is derived from an EMBL/GenBank/DDBJ whole genome shotgun (WGS) entry which is preliminary data.</text>
</comment>